<dbReference type="Proteomes" id="UP001446871">
    <property type="component" value="Unassembled WGS sequence"/>
</dbReference>
<comment type="caution">
    <text evidence="1">The sequence shown here is derived from an EMBL/GenBank/DDBJ whole genome shotgun (WGS) entry which is preliminary data.</text>
</comment>
<evidence type="ECO:0000313" key="1">
    <source>
        <dbReference type="EMBL" id="KAK8073102.1"/>
    </source>
</evidence>
<name>A0ABR1VQH1_9PEZI</name>
<evidence type="ECO:0000313" key="2">
    <source>
        <dbReference type="Proteomes" id="UP001446871"/>
    </source>
</evidence>
<accession>A0ABR1VQH1</accession>
<protein>
    <submittedName>
        <fullName evidence="1">Uncharacterized protein</fullName>
    </submittedName>
</protein>
<organism evidence="1 2">
    <name type="scientific">Apiospora saccharicola</name>
    <dbReference type="NCBI Taxonomy" id="335842"/>
    <lineage>
        <taxon>Eukaryota</taxon>
        <taxon>Fungi</taxon>
        <taxon>Dikarya</taxon>
        <taxon>Ascomycota</taxon>
        <taxon>Pezizomycotina</taxon>
        <taxon>Sordariomycetes</taxon>
        <taxon>Xylariomycetidae</taxon>
        <taxon>Amphisphaeriales</taxon>
        <taxon>Apiosporaceae</taxon>
        <taxon>Apiospora</taxon>
    </lineage>
</organism>
<sequence>MFNSLRSFLDWETEPSATPPPIAVTGVRIPADGTPPHLIPLTTISDPGAKTDFLFHEPDLRPHWKTKDGWSFRDLHRLNLQQDDNIHLSRYLRQKQDFQKVLMVGSSMTPDKQQLLHLKQRHLCPEQDYVLQQREHVPCIGTYYIFYSYAVDDLPQNHFVPSWFRYTAGSYWGDVFIVKMASQDCDENG</sequence>
<keyword evidence="2" id="KW-1185">Reference proteome</keyword>
<dbReference type="EMBL" id="JAQQWM010000003">
    <property type="protein sequence ID" value="KAK8073102.1"/>
    <property type="molecule type" value="Genomic_DNA"/>
</dbReference>
<reference evidence="1 2" key="1">
    <citation type="submission" date="2023-01" db="EMBL/GenBank/DDBJ databases">
        <title>Analysis of 21 Apiospora genomes using comparative genomics revels a genus with tremendous synthesis potential of carbohydrate active enzymes and secondary metabolites.</title>
        <authorList>
            <person name="Sorensen T."/>
        </authorList>
    </citation>
    <scope>NUCLEOTIDE SEQUENCE [LARGE SCALE GENOMIC DNA]</scope>
    <source>
        <strain evidence="1 2">CBS 83171</strain>
    </source>
</reference>
<gene>
    <name evidence="1" type="ORF">PG996_006450</name>
</gene>
<proteinExistence type="predicted"/>